<reference evidence="2 3" key="1">
    <citation type="submission" date="2017-04" db="EMBL/GenBank/DDBJ databases">
        <authorList>
            <person name="Afonso C.L."/>
            <person name="Miller P.J."/>
            <person name="Scott M.A."/>
            <person name="Spackman E."/>
            <person name="Goraichik I."/>
            <person name="Dimitrov K.M."/>
            <person name="Suarez D.L."/>
            <person name="Swayne D.E."/>
        </authorList>
    </citation>
    <scope>NUCLEOTIDE SEQUENCE [LARGE SCALE GENOMIC DNA]</scope>
    <source>
        <strain evidence="2 3">ToBE</strain>
    </source>
</reference>
<organism evidence="2 3">
    <name type="scientific">Thermanaeromonas toyohensis ToBE</name>
    <dbReference type="NCBI Taxonomy" id="698762"/>
    <lineage>
        <taxon>Bacteria</taxon>
        <taxon>Bacillati</taxon>
        <taxon>Bacillota</taxon>
        <taxon>Clostridia</taxon>
        <taxon>Neomoorellales</taxon>
        <taxon>Neomoorellaceae</taxon>
        <taxon>Thermanaeromonas</taxon>
    </lineage>
</organism>
<evidence type="ECO:0000313" key="2">
    <source>
        <dbReference type="EMBL" id="SMB97623.1"/>
    </source>
</evidence>
<dbReference type="SUPFAM" id="SSF55073">
    <property type="entry name" value="Nucleotide cyclase"/>
    <property type="match status" value="1"/>
</dbReference>
<dbReference type="Proteomes" id="UP000192569">
    <property type="component" value="Chromosome I"/>
</dbReference>
<dbReference type="PANTHER" id="PTHR45138:SF9">
    <property type="entry name" value="DIGUANYLATE CYCLASE DGCM-RELATED"/>
    <property type="match status" value="1"/>
</dbReference>
<dbReference type="SUPFAM" id="SSF55781">
    <property type="entry name" value="GAF domain-like"/>
    <property type="match status" value="1"/>
</dbReference>
<dbReference type="Gene3D" id="3.30.450.40">
    <property type="match status" value="1"/>
</dbReference>
<accession>A0A1W1VWJ4</accession>
<sequence>MANNLLLTLSVRYWQEFQDTLSKVMDANIYIFDAQGNPFSQFSLPIKLCREINKGKTVTDSTCLDFYRTTFNQLKDRELLTCSRGIKLCVYRLGNYMQHLGYMIVTLDTGTAPFDREKEMILNAKAYNTYRAVNEVLSALLEKNLLGLQRLELNSIYEISRLMTSITELDKVLDLITNSLVIIYQADLCFVGLRMGDKIRIAQAKGESGHLLGGKEWTLLHPVIERVFSQIEPSMLTADELRTLTGVSHLEVSSHSEIILYPLWTALGIVGLLGIVVPMSLGENGKRNLQIYANFAAIALANATLISRLEEAAKTDFLTGFLNKRALGFALVEELQRAATYGYPVSVIFIDLDDFKSYNDTFGHLAGDVVLQKVAEIIKSCIRVTDIACRHGGEEFVIILPGTDNENALKVAKRILNSLQNHPFPHRRITASIGVATLREDDTIDSLLRRSDEACYMAKKLGKNRVYNST</sequence>
<evidence type="ECO:0000313" key="3">
    <source>
        <dbReference type="Proteomes" id="UP000192569"/>
    </source>
</evidence>
<dbReference type="Gene3D" id="3.30.70.270">
    <property type="match status" value="1"/>
</dbReference>
<dbReference type="InterPro" id="IPR043128">
    <property type="entry name" value="Rev_trsase/Diguanyl_cyclase"/>
</dbReference>
<dbReference type="Pfam" id="PF00990">
    <property type="entry name" value="GGDEF"/>
    <property type="match status" value="1"/>
</dbReference>
<protein>
    <submittedName>
        <fullName evidence="2">Diguanylate cyclase (GGDEF) domain-containing protein</fullName>
    </submittedName>
</protein>
<dbReference type="GO" id="GO:0052621">
    <property type="term" value="F:diguanylate cyclase activity"/>
    <property type="evidence" value="ECO:0007669"/>
    <property type="project" value="TreeGrafter"/>
</dbReference>
<dbReference type="PROSITE" id="PS50887">
    <property type="entry name" value="GGDEF"/>
    <property type="match status" value="1"/>
</dbReference>
<dbReference type="STRING" id="698762.SAMN00808754_1899"/>
<dbReference type="AlphaFoldDB" id="A0A1W1VWJ4"/>
<dbReference type="RefSeq" id="WP_157109902.1">
    <property type="nucleotide sequence ID" value="NZ_LT838272.1"/>
</dbReference>
<dbReference type="InterPro" id="IPR000160">
    <property type="entry name" value="GGDEF_dom"/>
</dbReference>
<evidence type="ECO:0000259" key="1">
    <source>
        <dbReference type="PROSITE" id="PS50887"/>
    </source>
</evidence>
<feature type="domain" description="GGDEF" evidence="1">
    <location>
        <begin position="343"/>
        <end position="470"/>
    </location>
</feature>
<dbReference type="SMART" id="SM00267">
    <property type="entry name" value="GGDEF"/>
    <property type="match status" value="1"/>
</dbReference>
<name>A0A1W1VWJ4_9FIRM</name>
<dbReference type="FunFam" id="3.30.70.270:FF:000001">
    <property type="entry name" value="Diguanylate cyclase domain protein"/>
    <property type="match status" value="1"/>
</dbReference>
<gene>
    <name evidence="2" type="ORF">SAMN00808754_1899</name>
</gene>
<dbReference type="EMBL" id="LT838272">
    <property type="protein sequence ID" value="SMB97623.1"/>
    <property type="molecule type" value="Genomic_DNA"/>
</dbReference>
<dbReference type="NCBIfam" id="TIGR00254">
    <property type="entry name" value="GGDEF"/>
    <property type="match status" value="1"/>
</dbReference>
<dbReference type="InterPro" id="IPR050469">
    <property type="entry name" value="Diguanylate_Cyclase"/>
</dbReference>
<keyword evidence="3" id="KW-1185">Reference proteome</keyword>
<proteinExistence type="predicted"/>
<dbReference type="InterPro" id="IPR029787">
    <property type="entry name" value="Nucleotide_cyclase"/>
</dbReference>
<dbReference type="PANTHER" id="PTHR45138">
    <property type="entry name" value="REGULATORY COMPONENTS OF SENSORY TRANSDUCTION SYSTEM"/>
    <property type="match status" value="1"/>
</dbReference>
<dbReference type="InterPro" id="IPR029016">
    <property type="entry name" value="GAF-like_dom_sf"/>
</dbReference>
<dbReference type="OrthoDB" id="9783388at2"/>
<dbReference type="CDD" id="cd01949">
    <property type="entry name" value="GGDEF"/>
    <property type="match status" value="1"/>
</dbReference>